<sequence length="131" mass="15161">MKTLRWNMIMVGRAIFWLWLLSFAYIHFTNAQALAWFVPGYFPNPVFWVYFVWACLGLAWISFIINKATIISWIGIAVMLLIFIIILHIPSLAQNPGALTNLLKDLIIAGWALMIAWMDAWDATEMKAKKR</sequence>
<accession>K2G6D3</accession>
<reference evidence="1" key="1">
    <citation type="journal article" date="2012" name="Science">
        <title>Fermentation, hydrogen, and sulfur metabolism in multiple uncultivated bacterial phyla.</title>
        <authorList>
            <person name="Wrighton K.C."/>
            <person name="Thomas B.C."/>
            <person name="Sharon I."/>
            <person name="Miller C.S."/>
            <person name="Castelle C.J."/>
            <person name="VerBerkmoes N.C."/>
            <person name="Wilkins M.J."/>
            <person name="Hettich R.L."/>
            <person name="Lipton M.S."/>
            <person name="Williams K.H."/>
            <person name="Long P.E."/>
            <person name="Banfield J.F."/>
        </authorList>
    </citation>
    <scope>NUCLEOTIDE SEQUENCE [LARGE SCALE GENOMIC DNA]</scope>
</reference>
<organism evidence="1">
    <name type="scientific">uncultured bacterium</name>
    <name type="common">gcode 4</name>
    <dbReference type="NCBI Taxonomy" id="1234023"/>
    <lineage>
        <taxon>Bacteria</taxon>
        <taxon>environmental samples</taxon>
    </lineage>
</organism>
<protein>
    <submittedName>
        <fullName evidence="1">DoxX family protein</fullName>
    </submittedName>
</protein>
<gene>
    <name evidence="1" type="ORF">ACD_2C00081G0004</name>
</gene>
<proteinExistence type="predicted"/>
<dbReference type="AlphaFoldDB" id="K2G6D3"/>
<dbReference type="EMBL" id="AMFJ01000081">
    <property type="protein sequence ID" value="EKE29882.1"/>
    <property type="molecule type" value="Genomic_DNA"/>
</dbReference>
<comment type="caution">
    <text evidence="1">The sequence shown here is derived from an EMBL/GenBank/DDBJ whole genome shotgun (WGS) entry which is preliminary data.</text>
</comment>
<name>K2G6D3_9BACT</name>
<evidence type="ECO:0000313" key="1">
    <source>
        <dbReference type="EMBL" id="EKE29882.1"/>
    </source>
</evidence>